<protein>
    <submittedName>
        <fullName evidence="1">Uncharacterized protein</fullName>
    </submittedName>
</protein>
<gene>
    <name evidence="1" type="ORF">MG3_05140</name>
</gene>
<comment type="caution">
    <text evidence="1">The sequence shown here is derived from an EMBL/GenBank/DDBJ whole genome shotgun (WGS) entry which is preliminary data.</text>
</comment>
<reference evidence="1 2" key="1">
    <citation type="submission" date="2013-12" db="EMBL/GenBank/DDBJ databases">
        <title>The Genome Sequence of Candida albicans P78048.</title>
        <authorList>
            <consortium name="The Broad Institute Genome Sequencing Platform"/>
            <consortium name="The Broad Institute Genome Sequencing Center for Infectious Disease"/>
            <person name="Cuomo C."/>
            <person name="Bennett R."/>
            <person name="Hirakawa M."/>
            <person name="Noverr M."/>
            <person name="Mitchell A."/>
            <person name="Young S.K."/>
            <person name="Zeng Q."/>
            <person name="Gargeya S."/>
            <person name="Fitzgerald M."/>
            <person name="Abouelleil A."/>
            <person name="Alvarado L."/>
            <person name="Berlin A.M."/>
            <person name="Chapman S.B."/>
            <person name="Dewar J."/>
            <person name="Goldberg J."/>
            <person name="Griggs A."/>
            <person name="Gujja S."/>
            <person name="Hansen M."/>
            <person name="Howarth C."/>
            <person name="Imamovic A."/>
            <person name="Larimer J."/>
            <person name="McCowan C."/>
            <person name="Murphy C."/>
            <person name="Pearson M."/>
            <person name="Priest M."/>
            <person name="Roberts A."/>
            <person name="Saif S."/>
            <person name="Shea T."/>
            <person name="Sykes S."/>
            <person name="Wortman J."/>
            <person name="Nusbaum C."/>
            <person name="Birren B."/>
        </authorList>
    </citation>
    <scope>NUCLEOTIDE SEQUENCE [LARGE SCALE GENOMIC DNA]</scope>
    <source>
        <strain evidence="1 2">P78048</strain>
    </source>
</reference>
<sequence>MKKHVLLCNLAGELNIGSLRRSSALHSTFFLLMENISTSSGGSSCCCLHFARSCFPLILSSDYSVFVNCIQREGKKKQQKGNLNIRQSFNPTTCADIFILLDCMYYYHGGGGVILLGVNNVWRLRLLDF</sequence>
<name>A0AB34PLA6_CANAX</name>
<dbReference type="EMBL" id="AJIX01000040">
    <property type="protein sequence ID" value="KGR05145.1"/>
    <property type="molecule type" value="Genomic_DNA"/>
</dbReference>
<dbReference type="Proteomes" id="UP000030161">
    <property type="component" value="Unassembled WGS sequence"/>
</dbReference>
<organism evidence="1 2">
    <name type="scientific">Candida albicans P78048</name>
    <dbReference type="NCBI Taxonomy" id="1094989"/>
    <lineage>
        <taxon>Eukaryota</taxon>
        <taxon>Fungi</taxon>
        <taxon>Dikarya</taxon>
        <taxon>Ascomycota</taxon>
        <taxon>Saccharomycotina</taxon>
        <taxon>Pichiomycetes</taxon>
        <taxon>Debaryomycetaceae</taxon>
        <taxon>Candida/Lodderomyces clade</taxon>
        <taxon>Candida</taxon>
    </lineage>
</organism>
<dbReference type="AlphaFoldDB" id="A0AB34PLA6"/>
<proteinExistence type="predicted"/>
<evidence type="ECO:0000313" key="2">
    <source>
        <dbReference type="Proteomes" id="UP000030161"/>
    </source>
</evidence>
<evidence type="ECO:0000313" key="1">
    <source>
        <dbReference type="EMBL" id="KGR05145.1"/>
    </source>
</evidence>
<accession>A0AB34PLA6</accession>